<accession>A0A1X1W299</accession>
<evidence type="ECO:0000313" key="7">
    <source>
        <dbReference type="EMBL" id="ORV80739.1"/>
    </source>
</evidence>
<keyword evidence="1" id="KW-1003">Cell membrane</keyword>
<keyword evidence="8" id="KW-1185">Reference proteome</keyword>
<comment type="caution">
    <text evidence="7">The sequence shown here is derived from an EMBL/GenBank/DDBJ whole genome shotgun (WGS) entry which is preliminary data.</text>
</comment>
<keyword evidence="5" id="KW-0449">Lipoprotein</keyword>
<evidence type="ECO:0000256" key="2">
    <source>
        <dbReference type="ARBA" id="ARBA00022729"/>
    </source>
</evidence>
<name>A0A1X1W299_MYCGS</name>
<keyword evidence="3" id="KW-0472">Membrane</keyword>
<evidence type="ECO:0000256" key="4">
    <source>
        <dbReference type="ARBA" id="ARBA00023139"/>
    </source>
</evidence>
<dbReference type="AlphaFoldDB" id="A0A1X1W299"/>
<dbReference type="Pfam" id="PF05481">
    <property type="entry name" value="Myco_19_kDa"/>
    <property type="match status" value="1"/>
</dbReference>
<reference evidence="7 8" key="1">
    <citation type="submission" date="2016-01" db="EMBL/GenBank/DDBJ databases">
        <title>The new phylogeny of the genus Mycobacterium.</title>
        <authorList>
            <person name="Tarcisio F."/>
            <person name="Conor M."/>
            <person name="Antonella G."/>
            <person name="Elisabetta G."/>
            <person name="Giulia F.S."/>
            <person name="Sara T."/>
            <person name="Anna F."/>
            <person name="Clotilde B."/>
            <person name="Roberto B."/>
            <person name="Veronica D.S."/>
            <person name="Fabio R."/>
            <person name="Monica P."/>
            <person name="Olivier J."/>
            <person name="Enrico T."/>
            <person name="Nicola S."/>
        </authorList>
    </citation>
    <scope>NUCLEOTIDE SEQUENCE [LARGE SCALE GENOMIC DNA]</scope>
    <source>
        <strain evidence="7 8">DSM 43505</strain>
    </source>
</reference>
<dbReference type="RefSeq" id="WP_036412105.1">
    <property type="nucleotide sequence ID" value="NZ_LQOX01000003.1"/>
</dbReference>
<gene>
    <name evidence="7" type="ORF">AWC07_20815</name>
</gene>
<proteinExistence type="predicted"/>
<dbReference type="PROSITE" id="PS51257">
    <property type="entry name" value="PROKAR_LIPOPROTEIN"/>
    <property type="match status" value="1"/>
</dbReference>
<feature type="region of interest" description="Disordered" evidence="6">
    <location>
        <begin position="23"/>
        <end position="55"/>
    </location>
</feature>
<sequence>MKRELLIAVGAATMVAGMAGCSNDNKSSAPSSGSATSSSAATSSTSAPASSTTPAAAGQTRVIIGGQPQNVSGPVVCSTNAGRFSIAVGDLATGIIVGLEPDGSVVHSAGLGTVDGVVMSFTEGVPDENASATKTGNSYHITGVASGVDNAGQQVHKPFEVDVTCP</sequence>
<evidence type="ECO:0000256" key="6">
    <source>
        <dbReference type="SAM" id="MobiDB-lite"/>
    </source>
</evidence>
<evidence type="ECO:0000313" key="8">
    <source>
        <dbReference type="Proteomes" id="UP000193738"/>
    </source>
</evidence>
<dbReference type="InterPro" id="IPR008691">
    <property type="entry name" value="LpqH"/>
</dbReference>
<keyword evidence="4" id="KW-0564">Palmitate</keyword>
<evidence type="ECO:0000256" key="5">
    <source>
        <dbReference type="ARBA" id="ARBA00023288"/>
    </source>
</evidence>
<feature type="compositionally biased region" description="Low complexity" evidence="6">
    <location>
        <begin position="27"/>
        <end position="55"/>
    </location>
</feature>
<evidence type="ECO:0008006" key="9">
    <source>
        <dbReference type="Google" id="ProtNLM"/>
    </source>
</evidence>
<dbReference type="Proteomes" id="UP000193738">
    <property type="component" value="Unassembled WGS sequence"/>
</dbReference>
<protein>
    <recommendedName>
        <fullName evidence="9">Lipoprotein LpqH</fullName>
    </recommendedName>
</protein>
<organism evidence="7 8">
    <name type="scientific">Mycobacterium gastri</name>
    <dbReference type="NCBI Taxonomy" id="1777"/>
    <lineage>
        <taxon>Bacteria</taxon>
        <taxon>Bacillati</taxon>
        <taxon>Actinomycetota</taxon>
        <taxon>Actinomycetes</taxon>
        <taxon>Mycobacteriales</taxon>
        <taxon>Mycobacteriaceae</taxon>
        <taxon>Mycobacterium</taxon>
    </lineage>
</organism>
<dbReference type="STRING" id="1777.AWC07_20815"/>
<evidence type="ECO:0000256" key="1">
    <source>
        <dbReference type="ARBA" id="ARBA00022475"/>
    </source>
</evidence>
<dbReference type="EMBL" id="LQOX01000003">
    <property type="protein sequence ID" value="ORV80739.1"/>
    <property type="molecule type" value="Genomic_DNA"/>
</dbReference>
<evidence type="ECO:0000256" key="3">
    <source>
        <dbReference type="ARBA" id="ARBA00023136"/>
    </source>
</evidence>
<dbReference type="GO" id="GO:0016020">
    <property type="term" value="C:membrane"/>
    <property type="evidence" value="ECO:0007669"/>
    <property type="project" value="InterPro"/>
</dbReference>
<keyword evidence="2" id="KW-0732">Signal</keyword>